<dbReference type="SUPFAM" id="SSF51101">
    <property type="entry name" value="Mannose-binding lectins"/>
    <property type="match status" value="1"/>
</dbReference>
<dbReference type="AlphaFoldDB" id="A0A7J6IBD4"/>
<comment type="caution">
    <text evidence="5">The sequence shown here is derived from an EMBL/GenBank/DDBJ whole genome shotgun (WGS) entry which is preliminary data.</text>
</comment>
<keyword evidence="2" id="KW-0472">Membrane</keyword>
<keyword evidence="6" id="KW-1185">Reference proteome</keyword>
<name>A0A7J6IBD4_CANSA</name>
<dbReference type="Pfam" id="PF14392">
    <property type="entry name" value="zf-CCHC_4"/>
    <property type="match status" value="1"/>
</dbReference>
<dbReference type="InterPro" id="IPR036404">
    <property type="entry name" value="Jacalin-like_lectin_dom_sf"/>
</dbReference>
<dbReference type="Proteomes" id="UP000583929">
    <property type="component" value="Unassembled WGS sequence"/>
</dbReference>
<dbReference type="InterPro" id="IPR040256">
    <property type="entry name" value="At4g02000-like"/>
</dbReference>
<feature type="domain" description="Zinc knuckle CX2CX4HX4C" evidence="4">
    <location>
        <begin position="195"/>
        <end position="243"/>
    </location>
</feature>
<dbReference type="InterPro" id="IPR025558">
    <property type="entry name" value="DUF4283"/>
</dbReference>
<evidence type="ECO:0000259" key="3">
    <source>
        <dbReference type="Pfam" id="PF14111"/>
    </source>
</evidence>
<dbReference type="PANTHER" id="PTHR31286">
    <property type="entry name" value="GLYCINE-RICH CELL WALL STRUCTURAL PROTEIN 1.8-LIKE"/>
    <property type="match status" value="1"/>
</dbReference>
<accession>A0A7J6IBD4</accession>
<dbReference type="Pfam" id="PF14111">
    <property type="entry name" value="DUF4283"/>
    <property type="match status" value="1"/>
</dbReference>
<evidence type="ECO:0000256" key="1">
    <source>
        <dbReference type="SAM" id="MobiDB-lite"/>
    </source>
</evidence>
<sequence length="782" mass="86947">MGRVSSTNSIVIFLGIVAFFFVFSMDLELVNRLAEVLVLDEGDDPVLSLNKAGIEEGKRRMDLCLVGKVIGPRPANKEGIEKAMKVVWKLHHRFQVEELSSKNVFRFFFGSREDRQRVYGGGPWTFDKQLICFVKPMGLGEISKMNFDFTSFWISINNVPLACMTELFAREWGEQIGKLEDIKIVNGAMKVRVRINITEPLKRGLRVAVDDQGNEVSLIFQYEHLPDFCYDCGIIRHKALDCPLRDFAGDNPTFDSGRFDSWMCAPSSPPPDQYRVQRNRESSPLDRPIMTMGEASRIVAAVGRNRVRYSGPTSEELDPIFVLEAREREEELVSNGSAAQNLAVAPEGKLPMMVDELGKQSVIPVVERDMELSKVSSALDGSTVVESVTPAAMNGMQESNGEWSKGEDIALTRVSEDVVAEGVFLDHSKQKLTKEQKGKGVIAHSSQEEISFSHALQQTFDPLIKAQKAKTWKRLNSSYGRGSKGVCKSSSFSISPKLSHVMVANAKYKLSPKFSGGGKRKMEVEGDTGRSGGLLLMWNDDWEVSVKSFLAGLIDALVQCLGRRLWRFTRFETHWLKDEECHEIVHQTWLALDGPLESQDSIIDIFGRCADRLRAWNKRMRKVVEDGQSVDAFRDPWVPRPRSFRPISAAPTDGIMVSDLIGGPVLGSSGVGAAGWGAGGGCDGQGYYGKAEGGWSKKLLLGSDDFIKKIEIRSDRDVDQLGFYVDLKNNRWVVGGGNGGKDHTFVVGDGSFILGFRGFYSNIIDQIDFVYATFHPAKWSAS</sequence>
<evidence type="ECO:0000256" key="2">
    <source>
        <dbReference type="SAM" id="Phobius"/>
    </source>
</evidence>
<proteinExistence type="predicted"/>
<evidence type="ECO:0000313" key="6">
    <source>
        <dbReference type="Proteomes" id="UP000583929"/>
    </source>
</evidence>
<dbReference type="InterPro" id="IPR025836">
    <property type="entry name" value="Zn_knuckle_CX2CX4HX4C"/>
</dbReference>
<feature type="transmembrane region" description="Helical" evidence="2">
    <location>
        <begin position="7"/>
        <end position="25"/>
    </location>
</feature>
<evidence type="ECO:0000313" key="5">
    <source>
        <dbReference type="EMBL" id="KAF4404378.1"/>
    </source>
</evidence>
<dbReference type="Gene3D" id="2.100.10.30">
    <property type="entry name" value="Jacalin-like lectin domain"/>
    <property type="match status" value="1"/>
</dbReference>
<reference evidence="5 6" key="1">
    <citation type="journal article" date="2020" name="bioRxiv">
        <title>Sequence and annotation of 42 cannabis genomes reveals extensive copy number variation in cannabinoid synthesis and pathogen resistance genes.</title>
        <authorList>
            <person name="Mckernan K.J."/>
            <person name="Helbert Y."/>
            <person name="Kane L.T."/>
            <person name="Ebling H."/>
            <person name="Zhang L."/>
            <person name="Liu B."/>
            <person name="Eaton Z."/>
            <person name="Mclaughlin S."/>
            <person name="Kingan S."/>
            <person name="Baybayan P."/>
            <person name="Concepcion G."/>
            <person name="Jordan M."/>
            <person name="Riva A."/>
            <person name="Barbazuk W."/>
            <person name="Harkins T."/>
        </authorList>
    </citation>
    <scope>NUCLEOTIDE SEQUENCE [LARGE SCALE GENOMIC DNA]</scope>
    <source>
        <strain evidence="6">cv. Jamaican Lion 4</strain>
        <tissue evidence="5">Leaf</tissue>
    </source>
</reference>
<evidence type="ECO:0008006" key="7">
    <source>
        <dbReference type="Google" id="ProtNLM"/>
    </source>
</evidence>
<organism evidence="5 6">
    <name type="scientific">Cannabis sativa</name>
    <name type="common">Hemp</name>
    <name type="synonym">Marijuana</name>
    <dbReference type="NCBI Taxonomy" id="3483"/>
    <lineage>
        <taxon>Eukaryota</taxon>
        <taxon>Viridiplantae</taxon>
        <taxon>Streptophyta</taxon>
        <taxon>Embryophyta</taxon>
        <taxon>Tracheophyta</taxon>
        <taxon>Spermatophyta</taxon>
        <taxon>Magnoliopsida</taxon>
        <taxon>eudicotyledons</taxon>
        <taxon>Gunneridae</taxon>
        <taxon>Pentapetalae</taxon>
        <taxon>rosids</taxon>
        <taxon>fabids</taxon>
        <taxon>Rosales</taxon>
        <taxon>Cannabaceae</taxon>
        <taxon>Cannabis</taxon>
    </lineage>
</organism>
<keyword evidence="2" id="KW-0812">Transmembrane</keyword>
<gene>
    <name evidence="5" type="ORF">G4B88_014834</name>
</gene>
<dbReference type="PANTHER" id="PTHR31286:SF167">
    <property type="entry name" value="OS09G0268800 PROTEIN"/>
    <property type="match status" value="1"/>
</dbReference>
<feature type="domain" description="DUF4283" evidence="3">
    <location>
        <begin position="60"/>
        <end position="131"/>
    </location>
</feature>
<dbReference type="EMBL" id="JAATIQ010000002">
    <property type="protein sequence ID" value="KAF4404378.1"/>
    <property type="molecule type" value="Genomic_DNA"/>
</dbReference>
<feature type="region of interest" description="Disordered" evidence="1">
    <location>
        <begin position="268"/>
        <end position="287"/>
    </location>
</feature>
<evidence type="ECO:0000259" key="4">
    <source>
        <dbReference type="Pfam" id="PF14392"/>
    </source>
</evidence>
<protein>
    <recommendedName>
        <fullName evidence="7">DUF4283 domain-containing protein</fullName>
    </recommendedName>
</protein>
<keyword evidence="2" id="KW-1133">Transmembrane helix</keyword>